<evidence type="ECO:0000313" key="3">
    <source>
        <dbReference type="Proteomes" id="UP000295678"/>
    </source>
</evidence>
<feature type="compositionally biased region" description="Basic and acidic residues" evidence="1">
    <location>
        <begin position="20"/>
        <end position="30"/>
    </location>
</feature>
<accession>A0A4R3M7K0</accession>
<dbReference type="Proteomes" id="UP000295678">
    <property type="component" value="Unassembled WGS sequence"/>
</dbReference>
<sequence length="36" mass="4091">MIRPDVPLFRPGPLVGRPIGEPRHRSDVGVRMRAVR</sequence>
<keyword evidence="3" id="KW-1185">Reference proteome</keyword>
<organism evidence="2 3">
    <name type="scientific">Tepidamorphus gemmatus</name>
    <dbReference type="NCBI Taxonomy" id="747076"/>
    <lineage>
        <taxon>Bacteria</taxon>
        <taxon>Pseudomonadati</taxon>
        <taxon>Pseudomonadota</taxon>
        <taxon>Alphaproteobacteria</taxon>
        <taxon>Hyphomicrobiales</taxon>
        <taxon>Tepidamorphaceae</taxon>
        <taxon>Tepidamorphus</taxon>
    </lineage>
</organism>
<name>A0A4R3M7K0_9HYPH</name>
<evidence type="ECO:0000313" key="2">
    <source>
        <dbReference type="EMBL" id="TCT09320.1"/>
    </source>
</evidence>
<feature type="region of interest" description="Disordered" evidence="1">
    <location>
        <begin position="14"/>
        <end position="36"/>
    </location>
</feature>
<gene>
    <name evidence="2" type="ORF">EDC22_107168</name>
</gene>
<reference evidence="2 3" key="1">
    <citation type="submission" date="2019-03" db="EMBL/GenBank/DDBJ databases">
        <title>Genomic Encyclopedia of Type Strains, Phase IV (KMG-IV): sequencing the most valuable type-strain genomes for metagenomic binning, comparative biology and taxonomic classification.</title>
        <authorList>
            <person name="Goeker M."/>
        </authorList>
    </citation>
    <scope>NUCLEOTIDE SEQUENCE [LARGE SCALE GENOMIC DNA]</scope>
    <source>
        <strain evidence="2 3">DSM 19345</strain>
    </source>
</reference>
<comment type="caution">
    <text evidence="2">The sequence shown here is derived from an EMBL/GenBank/DDBJ whole genome shotgun (WGS) entry which is preliminary data.</text>
</comment>
<dbReference type="AlphaFoldDB" id="A0A4R3M7K0"/>
<evidence type="ECO:0000256" key="1">
    <source>
        <dbReference type="SAM" id="MobiDB-lite"/>
    </source>
</evidence>
<proteinExistence type="predicted"/>
<dbReference type="EMBL" id="SMAK01000007">
    <property type="protein sequence ID" value="TCT09320.1"/>
    <property type="molecule type" value="Genomic_DNA"/>
</dbReference>
<protein>
    <submittedName>
        <fullName evidence="2">Uncharacterized protein</fullName>
    </submittedName>
</protein>